<dbReference type="Pfam" id="PF00144">
    <property type="entry name" value="Beta-lactamase"/>
    <property type="match status" value="1"/>
</dbReference>
<keyword evidence="5" id="KW-1185">Reference proteome</keyword>
<evidence type="ECO:0000259" key="3">
    <source>
        <dbReference type="Pfam" id="PF00144"/>
    </source>
</evidence>
<feature type="domain" description="Beta-lactamase-related" evidence="3">
    <location>
        <begin position="65"/>
        <end position="407"/>
    </location>
</feature>
<reference evidence="4 5" key="1">
    <citation type="journal article" date="2019" name="Nat. Ecol. Evol.">
        <title>Megaphylogeny resolves global patterns of mushroom evolution.</title>
        <authorList>
            <person name="Varga T."/>
            <person name="Krizsan K."/>
            <person name="Foldi C."/>
            <person name="Dima B."/>
            <person name="Sanchez-Garcia M."/>
            <person name="Sanchez-Ramirez S."/>
            <person name="Szollosi G.J."/>
            <person name="Szarkandi J.G."/>
            <person name="Papp V."/>
            <person name="Albert L."/>
            <person name="Andreopoulos W."/>
            <person name="Angelini C."/>
            <person name="Antonin V."/>
            <person name="Barry K.W."/>
            <person name="Bougher N.L."/>
            <person name="Buchanan P."/>
            <person name="Buyck B."/>
            <person name="Bense V."/>
            <person name="Catcheside P."/>
            <person name="Chovatia M."/>
            <person name="Cooper J."/>
            <person name="Damon W."/>
            <person name="Desjardin D."/>
            <person name="Finy P."/>
            <person name="Geml J."/>
            <person name="Haridas S."/>
            <person name="Hughes K."/>
            <person name="Justo A."/>
            <person name="Karasinski D."/>
            <person name="Kautmanova I."/>
            <person name="Kiss B."/>
            <person name="Kocsube S."/>
            <person name="Kotiranta H."/>
            <person name="LaButti K.M."/>
            <person name="Lechner B.E."/>
            <person name="Liimatainen K."/>
            <person name="Lipzen A."/>
            <person name="Lukacs Z."/>
            <person name="Mihaltcheva S."/>
            <person name="Morgado L.N."/>
            <person name="Niskanen T."/>
            <person name="Noordeloos M.E."/>
            <person name="Ohm R.A."/>
            <person name="Ortiz-Santana B."/>
            <person name="Ovrebo C."/>
            <person name="Racz N."/>
            <person name="Riley R."/>
            <person name="Savchenko A."/>
            <person name="Shiryaev A."/>
            <person name="Soop K."/>
            <person name="Spirin V."/>
            <person name="Szebenyi C."/>
            <person name="Tomsovsky M."/>
            <person name="Tulloss R.E."/>
            <person name="Uehling J."/>
            <person name="Grigoriev I.V."/>
            <person name="Vagvolgyi C."/>
            <person name="Papp T."/>
            <person name="Martin F.M."/>
            <person name="Miettinen O."/>
            <person name="Hibbett D.S."/>
            <person name="Nagy L.G."/>
        </authorList>
    </citation>
    <scope>NUCLEOTIDE SEQUENCE [LARGE SCALE GENOMIC DNA]</scope>
    <source>
        <strain evidence="4 5">CBS 309.79</strain>
    </source>
</reference>
<dbReference type="OrthoDB" id="428260at2759"/>
<dbReference type="PANTHER" id="PTHR43283">
    <property type="entry name" value="BETA-LACTAMASE-RELATED"/>
    <property type="match status" value="1"/>
</dbReference>
<evidence type="ECO:0000313" key="5">
    <source>
        <dbReference type="Proteomes" id="UP000305067"/>
    </source>
</evidence>
<name>A0A5C3Q6C8_9AGAR</name>
<dbReference type="STRING" id="1884261.A0A5C3Q6C8"/>
<dbReference type="GO" id="GO:0016787">
    <property type="term" value="F:hydrolase activity"/>
    <property type="evidence" value="ECO:0007669"/>
    <property type="project" value="UniProtKB-KW"/>
</dbReference>
<keyword evidence="2" id="KW-0378">Hydrolase</keyword>
<dbReference type="InterPro" id="IPR012338">
    <property type="entry name" value="Beta-lactam/transpept-like"/>
</dbReference>
<sequence>MNESRSDYKVTPHLTAFLKTVFFAIYLTVFCSDITLQVHSSYYTPANVKKITQVLQKYVASDDVTTNKLLGASAIVVDQNGVLYSGTAGKTDFSPDAQPFSLDFFGWIASCSKLVTSTAAMQLVQESRIGLDQDVRLIVPKLNTLQIIRGFDNSGIPVVENDTLPIDLRYLLTHTMGMTYEPGTPDLIRYNACINRTESAFDFTREGYLPALIRAAVVGWQYGASLDWAGQLIERVGGKGLDSYMAQRIFGPLRMRSTAFFPEVPRQAAGHEIVISTRTENGSLALMPREPALPPTQEMLSGGAGLASTARDYGVFLSALLRGTLREHLAKDPNTGGGSMIGIPQGTPIIHGLGGVMNRVDVPVKRRAGSVSWGGASNPRWWVDRKSGVACILFVNHMPWGDQVVIDLWNELENED</sequence>
<dbReference type="AlphaFoldDB" id="A0A5C3Q6C8"/>
<dbReference type="Proteomes" id="UP000305067">
    <property type="component" value="Unassembled WGS sequence"/>
</dbReference>
<proteinExistence type="inferred from homology"/>
<dbReference type="InterPro" id="IPR050789">
    <property type="entry name" value="Diverse_Enzym_Activities"/>
</dbReference>
<protein>
    <submittedName>
        <fullName evidence="4">Beta-lactamase</fullName>
    </submittedName>
</protein>
<dbReference type="InterPro" id="IPR001466">
    <property type="entry name" value="Beta-lactam-related"/>
</dbReference>
<evidence type="ECO:0000256" key="2">
    <source>
        <dbReference type="ARBA" id="ARBA00022801"/>
    </source>
</evidence>
<dbReference type="Gene3D" id="3.40.710.10">
    <property type="entry name" value="DD-peptidase/beta-lactamase superfamily"/>
    <property type="match status" value="1"/>
</dbReference>
<dbReference type="EMBL" id="ML178856">
    <property type="protein sequence ID" value="TFK96717.1"/>
    <property type="molecule type" value="Genomic_DNA"/>
</dbReference>
<gene>
    <name evidence="4" type="ORF">BDV98DRAFT_608118</name>
</gene>
<evidence type="ECO:0000313" key="4">
    <source>
        <dbReference type="EMBL" id="TFK96717.1"/>
    </source>
</evidence>
<evidence type="ECO:0000256" key="1">
    <source>
        <dbReference type="ARBA" id="ARBA00009009"/>
    </source>
</evidence>
<dbReference type="PANTHER" id="PTHR43283:SF17">
    <property type="entry name" value="(LOVD), PUTATIVE (AFU_ORTHOLOGUE AFUA_5G00920)-RELATED"/>
    <property type="match status" value="1"/>
</dbReference>
<comment type="similarity">
    <text evidence="1">Belongs to the class-A beta-lactamase family.</text>
</comment>
<accession>A0A5C3Q6C8</accession>
<dbReference type="SUPFAM" id="SSF56601">
    <property type="entry name" value="beta-lactamase/transpeptidase-like"/>
    <property type="match status" value="1"/>
</dbReference>
<organism evidence="4 5">
    <name type="scientific">Pterulicium gracile</name>
    <dbReference type="NCBI Taxonomy" id="1884261"/>
    <lineage>
        <taxon>Eukaryota</taxon>
        <taxon>Fungi</taxon>
        <taxon>Dikarya</taxon>
        <taxon>Basidiomycota</taxon>
        <taxon>Agaricomycotina</taxon>
        <taxon>Agaricomycetes</taxon>
        <taxon>Agaricomycetidae</taxon>
        <taxon>Agaricales</taxon>
        <taxon>Pleurotineae</taxon>
        <taxon>Pterulaceae</taxon>
        <taxon>Pterulicium</taxon>
    </lineage>
</organism>